<comment type="similarity">
    <text evidence="1">Belongs to the UDP-glycosyltransferase family.</text>
</comment>
<dbReference type="Proteomes" id="UP001341840">
    <property type="component" value="Unassembled WGS sequence"/>
</dbReference>
<organism evidence="3 4">
    <name type="scientific">Stylosanthes scabra</name>
    <dbReference type="NCBI Taxonomy" id="79078"/>
    <lineage>
        <taxon>Eukaryota</taxon>
        <taxon>Viridiplantae</taxon>
        <taxon>Streptophyta</taxon>
        <taxon>Embryophyta</taxon>
        <taxon>Tracheophyta</taxon>
        <taxon>Spermatophyta</taxon>
        <taxon>Magnoliopsida</taxon>
        <taxon>eudicotyledons</taxon>
        <taxon>Gunneridae</taxon>
        <taxon>Pentapetalae</taxon>
        <taxon>rosids</taxon>
        <taxon>fabids</taxon>
        <taxon>Fabales</taxon>
        <taxon>Fabaceae</taxon>
        <taxon>Papilionoideae</taxon>
        <taxon>50 kb inversion clade</taxon>
        <taxon>dalbergioids sensu lato</taxon>
        <taxon>Dalbergieae</taxon>
        <taxon>Pterocarpus clade</taxon>
        <taxon>Stylosanthes</taxon>
    </lineage>
</organism>
<evidence type="ECO:0000313" key="4">
    <source>
        <dbReference type="Proteomes" id="UP001341840"/>
    </source>
</evidence>
<dbReference type="PANTHER" id="PTHR48047:SF51">
    <property type="entry name" value="GLYCOSYLTRANSFERASE"/>
    <property type="match status" value="1"/>
</dbReference>
<dbReference type="SUPFAM" id="SSF53756">
    <property type="entry name" value="UDP-Glycosyltransferase/glycogen phosphorylase"/>
    <property type="match status" value="1"/>
</dbReference>
<evidence type="ECO:0000256" key="2">
    <source>
        <dbReference type="ARBA" id="ARBA00022676"/>
    </source>
</evidence>
<keyword evidence="2" id="KW-0328">Glycosyltransferase</keyword>
<evidence type="ECO:0000256" key="1">
    <source>
        <dbReference type="ARBA" id="ARBA00009995"/>
    </source>
</evidence>
<dbReference type="PANTHER" id="PTHR48047">
    <property type="entry name" value="GLYCOSYLTRANSFERASE"/>
    <property type="match status" value="1"/>
</dbReference>
<accession>A0ABU6YX36</accession>
<reference evidence="3 4" key="1">
    <citation type="journal article" date="2023" name="Plants (Basel)">
        <title>Bridging the Gap: Combining Genomics and Transcriptomics Approaches to Understand Stylosanthes scabra, an Orphan Legume from the Brazilian Caatinga.</title>
        <authorList>
            <person name="Ferreira-Neto J.R.C."/>
            <person name="da Silva M.D."/>
            <person name="Binneck E."/>
            <person name="de Melo N.F."/>
            <person name="da Silva R.H."/>
            <person name="de Melo A.L.T.M."/>
            <person name="Pandolfi V."/>
            <person name="Bustamante F.O."/>
            <person name="Brasileiro-Vidal A.C."/>
            <person name="Benko-Iseppon A.M."/>
        </authorList>
    </citation>
    <scope>NUCLEOTIDE SEQUENCE [LARGE SCALE GENOMIC DNA]</scope>
    <source>
        <tissue evidence="3">Leaves</tissue>
    </source>
</reference>
<sequence>MAKGHTIPLLQFGRILLNRHVAVTMVLSMSLFDHFALSTDSMQPHFEQVLEALPRVSFMVTDGFLWWTLQSANKFKIRRLFCWATVGSKTVGETLREEPKAGIVEGVFGGPQPVGELVDLTQFPWIRLCKDDVEAELRNLEAGSVANEFNMKSIGATINSYGVVENSFYELEPALLTF</sequence>
<comment type="caution">
    <text evidence="3">The sequence shown here is derived from an EMBL/GenBank/DDBJ whole genome shotgun (WGS) entry which is preliminary data.</text>
</comment>
<name>A0ABU6YX36_9FABA</name>
<evidence type="ECO:0000313" key="3">
    <source>
        <dbReference type="EMBL" id="MED6214546.1"/>
    </source>
</evidence>
<gene>
    <name evidence="3" type="ORF">PIB30_104000</name>
</gene>
<dbReference type="EMBL" id="JASCZI010245150">
    <property type="protein sequence ID" value="MED6214546.1"/>
    <property type="molecule type" value="Genomic_DNA"/>
</dbReference>
<proteinExistence type="inferred from homology"/>
<keyword evidence="2" id="KW-0808">Transferase</keyword>
<protein>
    <submittedName>
        <fullName evidence="3">Uncharacterized protein</fullName>
    </submittedName>
</protein>
<keyword evidence="4" id="KW-1185">Reference proteome</keyword>
<dbReference type="Gene3D" id="3.40.50.2000">
    <property type="entry name" value="Glycogen Phosphorylase B"/>
    <property type="match status" value="1"/>
</dbReference>